<feature type="region of interest" description="Disordered" evidence="5">
    <location>
        <begin position="1"/>
        <end position="45"/>
    </location>
</feature>
<dbReference type="Gene3D" id="2.120.10.80">
    <property type="entry name" value="Kelch-type beta propeller"/>
    <property type="match status" value="2"/>
</dbReference>
<keyword evidence="8" id="KW-1185">Reference proteome</keyword>
<dbReference type="PANTHER" id="PTHR24198">
    <property type="entry name" value="ANKYRIN REPEAT AND PROTEIN KINASE DOMAIN-CONTAINING PROTEIN"/>
    <property type="match status" value="1"/>
</dbReference>
<dbReference type="InterPro" id="IPR009091">
    <property type="entry name" value="RCC1/BLIP-II"/>
</dbReference>
<comment type="caution">
    <text evidence="7">The sequence shown here is derived from an EMBL/GenBank/DDBJ whole genome shotgun (WGS) entry which is preliminary data.</text>
</comment>
<evidence type="ECO:0000256" key="5">
    <source>
        <dbReference type="SAM" id="MobiDB-lite"/>
    </source>
</evidence>
<feature type="region of interest" description="Disordered" evidence="5">
    <location>
        <begin position="1542"/>
        <end position="1566"/>
    </location>
</feature>
<feature type="repeat" description="RCC1" evidence="4">
    <location>
        <begin position="1616"/>
        <end position="1679"/>
    </location>
</feature>
<evidence type="ECO:0000313" key="8">
    <source>
        <dbReference type="Proteomes" id="UP001178507"/>
    </source>
</evidence>
<organism evidence="7 8">
    <name type="scientific">Effrenium voratum</name>
    <dbReference type="NCBI Taxonomy" id="2562239"/>
    <lineage>
        <taxon>Eukaryota</taxon>
        <taxon>Sar</taxon>
        <taxon>Alveolata</taxon>
        <taxon>Dinophyceae</taxon>
        <taxon>Suessiales</taxon>
        <taxon>Symbiodiniaceae</taxon>
        <taxon>Effrenium</taxon>
    </lineage>
</organism>
<dbReference type="Pfam" id="PF25390">
    <property type="entry name" value="WD40_RLD"/>
    <property type="match status" value="1"/>
</dbReference>
<feature type="repeat" description="ANK" evidence="3">
    <location>
        <begin position="2192"/>
        <end position="2213"/>
    </location>
</feature>
<evidence type="ECO:0000256" key="2">
    <source>
        <dbReference type="ARBA" id="ARBA00023043"/>
    </source>
</evidence>
<dbReference type="EMBL" id="CAUJNA010003297">
    <property type="protein sequence ID" value="CAJ1398368.1"/>
    <property type="molecule type" value="Genomic_DNA"/>
</dbReference>
<dbReference type="Gene3D" id="2.130.10.30">
    <property type="entry name" value="Regulator of chromosome condensation 1/beta-lactamase-inhibitor protein II"/>
    <property type="match status" value="2"/>
</dbReference>
<dbReference type="Gene3D" id="3.40.50.300">
    <property type="entry name" value="P-loop containing nucleotide triphosphate hydrolases"/>
    <property type="match status" value="1"/>
</dbReference>
<feature type="compositionally biased region" description="Low complexity" evidence="5">
    <location>
        <begin position="7"/>
        <end position="31"/>
    </location>
</feature>
<name>A0AA36J4G8_9DINO</name>
<proteinExistence type="predicted"/>
<accession>A0AA36J4G8</accession>
<dbReference type="Pfam" id="PF03266">
    <property type="entry name" value="NTPase_1"/>
    <property type="match status" value="1"/>
</dbReference>
<feature type="repeat" description="RCC1" evidence="4">
    <location>
        <begin position="1777"/>
        <end position="1826"/>
    </location>
</feature>
<dbReference type="Pfam" id="PF12796">
    <property type="entry name" value="Ank_2"/>
    <property type="match status" value="5"/>
</dbReference>
<feature type="repeat" description="ANK" evidence="3">
    <location>
        <begin position="2265"/>
        <end position="2293"/>
    </location>
</feature>
<reference evidence="7" key="1">
    <citation type="submission" date="2023-08" db="EMBL/GenBank/DDBJ databases">
        <authorList>
            <person name="Chen Y."/>
            <person name="Shah S."/>
            <person name="Dougan E. K."/>
            <person name="Thang M."/>
            <person name="Chan C."/>
        </authorList>
    </citation>
    <scope>NUCLEOTIDE SEQUENCE</scope>
</reference>
<dbReference type="PROSITE" id="PS00626">
    <property type="entry name" value="RCC1_2"/>
    <property type="match status" value="1"/>
</dbReference>
<dbReference type="PROSITE" id="PS50012">
    <property type="entry name" value="RCC1_3"/>
    <property type="match status" value="6"/>
</dbReference>
<feature type="region of interest" description="Disordered" evidence="5">
    <location>
        <begin position="110"/>
        <end position="145"/>
    </location>
</feature>
<dbReference type="PROSITE" id="PS50088">
    <property type="entry name" value="ANK_REPEAT"/>
    <property type="match status" value="10"/>
</dbReference>
<dbReference type="InterPro" id="IPR036770">
    <property type="entry name" value="Ankyrin_rpt-contain_sf"/>
</dbReference>
<feature type="repeat" description="RCC1" evidence="4">
    <location>
        <begin position="1680"/>
        <end position="1729"/>
    </location>
</feature>
<feature type="repeat" description="ANK" evidence="3">
    <location>
        <begin position="2380"/>
        <end position="2406"/>
    </location>
</feature>
<evidence type="ECO:0000256" key="3">
    <source>
        <dbReference type="PROSITE-ProRule" id="PRU00023"/>
    </source>
</evidence>
<dbReference type="InterPro" id="IPR015915">
    <property type="entry name" value="Kelch-typ_b-propeller"/>
</dbReference>
<evidence type="ECO:0000256" key="4">
    <source>
        <dbReference type="PROSITE-ProRule" id="PRU00235"/>
    </source>
</evidence>
<dbReference type="PRINTS" id="PR00633">
    <property type="entry name" value="RCCNDNSATION"/>
</dbReference>
<gene>
    <name evidence="7" type="ORF">EVOR1521_LOCUS22178</name>
</gene>
<dbReference type="InterPro" id="IPR058923">
    <property type="entry name" value="RCC1-like_dom"/>
</dbReference>
<feature type="repeat" description="ANK" evidence="3">
    <location>
        <begin position="2341"/>
        <end position="2373"/>
    </location>
</feature>
<evidence type="ECO:0000313" key="7">
    <source>
        <dbReference type="EMBL" id="CAJ1398368.1"/>
    </source>
</evidence>
<dbReference type="Proteomes" id="UP001178507">
    <property type="component" value="Unassembled WGS sequence"/>
</dbReference>
<keyword evidence="1" id="KW-0677">Repeat</keyword>
<feature type="repeat" description="RCC1" evidence="4">
    <location>
        <begin position="1729"/>
        <end position="1778"/>
    </location>
</feature>
<dbReference type="InterPro" id="IPR002110">
    <property type="entry name" value="Ankyrin_rpt"/>
</dbReference>
<evidence type="ECO:0000259" key="6">
    <source>
        <dbReference type="Pfam" id="PF25390"/>
    </source>
</evidence>
<dbReference type="InterPro" id="IPR000408">
    <property type="entry name" value="Reg_chr_condens"/>
</dbReference>
<keyword evidence="2 3" id="KW-0040">ANK repeat</keyword>
<dbReference type="GO" id="GO:0017111">
    <property type="term" value="F:ribonucleoside triphosphate phosphatase activity"/>
    <property type="evidence" value="ECO:0007669"/>
    <property type="project" value="InterPro"/>
</dbReference>
<dbReference type="CDD" id="cd15482">
    <property type="entry name" value="Sialidase_non-viral"/>
    <property type="match status" value="1"/>
</dbReference>
<feature type="repeat" description="ANK" evidence="3">
    <location>
        <begin position="2074"/>
        <end position="2096"/>
    </location>
</feature>
<dbReference type="SUPFAM" id="SSF50985">
    <property type="entry name" value="RCC1/BLIP-II"/>
    <property type="match status" value="1"/>
</dbReference>
<feature type="repeat" description="RCC1" evidence="4">
    <location>
        <begin position="1828"/>
        <end position="1876"/>
    </location>
</feature>
<feature type="repeat" description="ANK" evidence="3">
    <location>
        <begin position="2303"/>
        <end position="2335"/>
    </location>
</feature>
<dbReference type="SUPFAM" id="SSF48403">
    <property type="entry name" value="Ankyrin repeat"/>
    <property type="match status" value="1"/>
</dbReference>
<feature type="repeat" description="ANK" evidence="3">
    <location>
        <begin position="2035"/>
        <end position="2061"/>
    </location>
</feature>
<feature type="repeat" description="ANK" evidence="3">
    <location>
        <begin position="2155"/>
        <end position="2181"/>
    </location>
</feature>
<dbReference type="InterPro" id="IPR027417">
    <property type="entry name" value="P-loop_NTPase"/>
</dbReference>
<feature type="region of interest" description="Disordered" evidence="5">
    <location>
        <begin position="1629"/>
        <end position="1649"/>
    </location>
</feature>
<dbReference type="PANTHER" id="PTHR24198:SF165">
    <property type="entry name" value="ANKYRIN REPEAT-CONTAINING PROTEIN-RELATED"/>
    <property type="match status" value="1"/>
</dbReference>
<dbReference type="SUPFAM" id="SSF117281">
    <property type="entry name" value="Kelch motif"/>
    <property type="match status" value="1"/>
</dbReference>
<feature type="repeat" description="ANK" evidence="3">
    <location>
        <begin position="2228"/>
        <end position="2249"/>
    </location>
</feature>
<dbReference type="SMART" id="SM00248">
    <property type="entry name" value="ANK"/>
    <property type="match status" value="11"/>
</dbReference>
<dbReference type="InterPro" id="IPR004948">
    <property type="entry name" value="Nuc-triphosphatase_THEP1"/>
</dbReference>
<feature type="domain" description="RCC1-like" evidence="6">
    <location>
        <begin position="1574"/>
        <end position="1917"/>
    </location>
</feature>
<evidence type="ECO:0000256" key="1">
    <source>
        <dbReference type="ARBA" id="ARBA00022737"/>
    </source>
</evidence>
<dbReference type="Pfam" id="PF00023">
    <property type="entry name" value="Ank"/>
    <property type="match status" value="1"/>
</dbReference>
<feature type="repeat" description="ANK" evidence="3">
    <location>
        <begin position="1998"/>
        <end position="2019"/>
    </location>
</feature>
<feature type="repeat" description="RCC1" evidence="4">
    <location>
        <begin position="1876"/>
        <end position="1925"/>
    </location>
</feature>
<dbReference type="Gene3D" id="1.25.40.20">
    <property type="entry name" value="Ankyrin repeat-containing domain"/>
    <property type="match status" value="5"/>
</dbReference>
<dbReference type="PROSITE" id="PS50297">
    <property type="entry name" value="ANK_REP_REGION"/>
    <property type="match status" value="10"/>
</dbReference>
<sequence>MPPKPAAPKAKAGAGKAAARRPSASKQPARPGSARPGSKKSTALNLPLLEIDTKVSNIPRRDLPTKIGGLEVWGQHGLPRPLLETILGLPFVQGHSKIYLHRISLYQRPQERPPPLAVSGSMRGGKSSAPPVPLHPAHTEESREEEADLPSLFVALCPESRPVLLRIGLAQILEEEVQDLPDFLEAYGHWCPDLTDPKIVGSRHKHSVMVVPLAGGRCLLPPLAREPMVEQITSFTQTFIEALRDDSDLPLTVSKALKATQHVCCSLLLQPMQHCTERVLNLTQVFTNLEDLMLGRTHPELGVDYFDGLGASGMVADQVDDFRGGPLSDGIPVQELNKMVFELVPGMKQTRPTQFLNWFHAQMQQSGNRWLLKAYYSDSPAPIEFDSVLQDEDGHAFVLPFSANAQFYRLGTLREGEELKHRHIFARLARWLLSGLLIFAPLESPADQKQLRELVLLLASMPEEDIGSMCPPPPPDGSLHMRFVWAFCRRVIRCFRWHTTMMIDGKLVSVPQPGLQMVWALLDAALECVCSEHSRSCPERKRLALFASVAFAVRLAAASRKMDEVPWMEKTRLWGRFDDGVDIEGLASHVYTSRFGVKEAWSKDPVTQEVRSIFRDDLPWEVIPLEEEDEDVKTVFPEDEEVTSVDAEKSEMRSEAEPNATMQAIKDVQDSMGHQARLAWEKSRRLLITGGIGTGKRSISRNILADLVLGQVCEGQVSRFPVRLTMSELQDQLGKGPDAVQQQALDPPTLGSCGWERLRPPNFGGRWGHQVIQVEKQVLVLGGCSTQNNKALQDAWISKDGGLTWEELPTPPWPGRSGHQVIWWEDRLILLGGLGDEDRRFRDSWQSTDVGMSWQELPCPKWPARFGHQALVMDLSVKAPPRPLLLLMGGSGTGNKALKDVWASDSGGFSWFELEPMPCSARWNFHLANFQERLWLTGGCDDSNHFNDCWTLGGATWAPKGGGAALGRRKSAMDVGGIEPEGWKNFTAPWPARQGHQAVPFRGQLAIFGGCDEKGQVLSDAWLSEDGSAWQRLPYFAWAQAAGRAGHQVLLLEDGRSMIFGGLGGGRDILRSRLLALVIEDVDEDLQDEEDVVNYLDRLLKHEPGHLVLLVSSLRKLPDPQGFGLAATSATMTATLAVPDTDGADLLPLLKRWGFSELHVKPLEQQQLRALVHSWTSLEMRDKVETEMLMPDNYDLVNSPLTAMMVLHALAAKGRTQRHPLTRCQLYEHMFRRIFQSHQAVRAHDDSEFEALNKQGLPAACAELAYEALGRSSRCIKAHELAAFIGSSPKELTELLEKLVRTAHGGQILLLEDYLDGGLRFRYPSMQDYLAAKCAWQHLLEGRGLPPWLIQVYKRLAGRSERYSGCTAMAELGLEGFLMEERRLQGRRVGFDCCALEGTRRVPLASVEGPSTGHMVGKYHVQVEEFERFTVPILDRVLSESGQSSQDTVLIFDEIGKMELFSSAFVSRIRRLLESSNPKLHVLGTVAVAGGGFIAQSKRIPGVELVEISVQDRDAKTEEVAARFLALSKEQTEKATQVAETARARGRWRPKAKVTPEAFDPPARTCETPPEGALAMGKADYGQLGRGQVSSEPALLRCEVSAVSCGFDHTGLVSGGQLLLCGRNNRGQCGRPSGGQRGEKDPPDWSEDVLEPAPVALPSSSTVRNVACGGDHTLVLLENGEVFACGDHSSGQLGIGAGPKMSPQLRPVRVGQAQAVSAGFRHSAAVCGDQVYLWGANNQGQLGVGRRQSAQPEPQLLELGPVRQVALGRWHSLVLGSVVWAFGWGRFGVLGQGDFNDHHSPVRIDLPEPVHCIASGAVHCGAICGPRRQVFLWGRGSLGRLGFGGEANVLKPRPLDLDQVEHLALGGDFSAAKTAEDWWVWGKNEEGQLGFKDRQNRLAPTRAPQLQSFGRVVLGDCHAENAAGSVSEAVTSCAKFFCLQAEGKEPLKKELLLELREGLAFLLQTMCKAGNALAIKCLLGVAAGGRQHLMAMQSQSGNNPTGLHLAAVSGHKDVVEILLALAPEPMQLCLAVNADGMAPLHCAARDGHEATARALLQRAPDGFHLLQMPMKNSSALRPLHLAAKHGHVEVVKCFLDFAPNPAALCVEASAGNTALHFAAAGGHTVVAQAILSYAGQSKELSDRATLLLTAVNRFDRQTALHVAADKGEKEVVETLLGAAPDRTALLQMSDKLGQTALHLAAEKGHGAVVHKLLTPADHVLVSARERITGQSALHMAAESGHTAAVRAILTASPYRETSLATDRGGRCTPLHLAAERGHLETVRTLVELCPDIDGLLLAQERFAGQTALHLAAGAGHAELCKVLLELAPNASTLLAAKDKSGGFTPLQLACEKGQTGVVETLLESDPDRGSRLKDTLEKWNGFSALHLVAYRGHEEAAKALLRLAPDRRALLALKDQKGRTPGDLAVDRGRRPVASLLSET</sequence>
<protein>
    <recommendedName>
        <fullName evidence="6">RCC1-like domain-containing protein</fullName>
    </recommendedName>
</protein>